<sequence>MPLPIFFLPFLDPSSSPCFALSSFRSLPPTSSSSPSSTLRPSPSSFSNPSPRSIIRQPRSSPTVVPVVAPPIIVSPSAAAPVISCINARRSKSPLSSRVT</sequence>
<name>A0ACB9M4J7_9MYRT</name>
<proteinExistence type="predicted"/>
<evidence type="ECO:0000313" key="2">
    <source>
        <dbReference type="Proteomes" id="UP001057402"/>
    </source>
</evidence>
<organism evidence="1 2">
    <name type="scientific">Melastoma candidum</name>
    <dbReference type="NCBI Taxonomy" id="119954"/>
    <lineage>
        <taxon>Eukaryota</taxon>
        <taxon>Viridiplantae</taxon>
        <taxon>Streptophyta</taxon>
        <taxon>Embryophyta</taxon>
        <taxon>Tracheophyta</taxon>
        <taxon>Spermatophyta</taxon>
        <taxon>Magnoliopsida</taxon>
        <taxon>eudicotyledons</taxon>
        <taxon>Gunneridae</taxon>
        <taxon>Pentapetalae</taxon>
        <taxon>rosids</taxon>
        <taxon>malvids</taxon>
        <taxon>Myrtales</taxon>
        <taxon>Melastomataceae</taxon>
        <taxon>Melastomatoideae</taxon>
        <taxon>Melastomateae</taxon>
        <taxon>Melastoma</taxon>
    </lineage>
</organism>
<gene>
    <name evidence="1" type="ORF">MLD38_032787</name>
</gene>
<dbReference type="Proteomes" id="UP001057402">
    <property type="component" value="Chromosome 10"/>
</dbReference>
<comment type="caution">
    <text evidence="1">The sequence shown here is derived from an EMBL/GenBank/DDBJ whole genome shotgun (WGS) entry which is preliminary data.</text>
</comment>
<dbReference type="EMBL" id="CM042889">
    <property type="protein sequence ID" value="KAI4319153.1"/>
    <property type="molecule type" value="Genomic_DNA"/>
</dbReference>
<keyword evidence="2" id="KW-1185">Reference proteome</keyword>
<evidence type="ECO:0000313" key="1">
    <source>
        <dbReference type="EMBL" id="KAI4319153.1"/>
    </source>
</evidence>
<protein>
    <submittedName>
        <fullName evidence="1">Uncharacterized protein</fullName>
    </submittedName>
</protein>
<accession>A0ACB9M4J7</accession>
<reference evidence="2" key="1">
    <citation type="journal article" date="2023" name="Front. Plant Sci.">
        <title>Chromosomal-level genome assembly of Melastoma candidum provides insights into trichome evolution.</title>
        <authorList>
            <person name="Zhong Y."/>
            <person name="Wu W."/>
            <person name="Sun C."/>
            <person name="Zou P."/>
            <person name="Liu Y."/>
            <person name="Dai S."/>
            <person name="Zhou R."/>
        </authorList>
    </citation>
    <scope>NUCLEOTIDE SEQUENCE [LARGE SCALE GENOMIC DNA]</scope>
</reference>